<sequence length="105" mass="11975">METRKFCFIKLKWKLVNKTARTGAFGRQGIGVILKEEHLVFTRIPSLDTVNVDVNVQINVFHFKRLLMAKVDAHTKMDIKISVTFQSAVTSVRIAAIECSIVYYS</sequence>
<evidence type="ECO:0000313" key="1">
    <source>
        <dbReference type="EMBL" id="VDL58864.1"/>
    </source>
</evidence>
<evidence type="ECO:0000313" key="2">
    <source>
        <dbReference type="Proteomes" id="UP000274504"/>
    </source>
</evidence>
<reference evidence="3" key="1">
    <citation type="submission" date="2017-02" db="UniProtKB">
        <authorList>
            <consortium name="WormBaseParasite"/>
        </authorList>
    </citation>
    <scope>IDENTIFICATION</scope>
</reference>
<dbReference type="AlphaFoldDB" id="A0A0R3SNN3"/>
<dbReference type="Proteomes" id="UP000274504">
    <property type="component" value="Unassembled WGS sequence"/>
</dbReference>
<organism evidence="3">
    <name type="scientific">Hymenolepis diminuta</name>
    <name type="common">Rat tapeworm</name>
    <dbReference type="NCBI Taxonomy" id="6216"/>
    <lineage>
        <taxon>Eukaryota</taxon>
        <taxon>Metazoa</taxon>
        <taxon>Spiralia</taxon>
        <taxon>Lophotrochozoa</taxon>
        <taxon>Platyhelminthes</taxon>
        <taxon>Cestoda</taxon>
        <taxon>Eucestoda</taxon>
        <taxon>Cyclophyllidea</taxon>
        <taxon>Hymenolepididae</taxon>
        <taxon>Hymenolepis</taxon>
    </lineage>
</organism>
<dbReference type="EMBL" id="UYSG01005895">
    <property type="protein sequence ID" value="VDL58864.1"/>
    <property type="molecule type" value="Genomic_DNA"/>
</dbReference>
<reference evidence="1 2" key="2">
    <citation type="submission" date="2018-11" db="EMBL/GenBank/DDBJ databases">
        <authorList>
            <consortium name="Pathogen Informatics"/>
        </authorList>
    </citation>
    <scope>NUCLEOTIDE SEQUENCE [LARGE SCALE GENOMIC DNA]</scope>
</reference>
<dbReference type="WBParaSite" id="HDID_0000654801-mRNA-1">
    <property type="protein sequence ID" value="HDID_0000654801-mRNA-1"/>
    <property type="gene ID" value="HDID_0000654801"/>
</dbReference>
<evidence type="ECO:0000313" key="3">
    <source>
        <dbReference type="WBParaSite" id="HDID_0000654801-mRNA-1"/>
    </source>
</evidence>
<accession>A0A0R3SNN3</accession>
<gene>
    <name evidence="1" type="ORF">HDID_LOCUS6546</name>
</gene>
<name>A0A0R3SNN3_HYMDI</name>
<proteinExistence type="predicted"/>
<protein>
    <submittedName>
        <fullName evidence="1 3">Uncharacterized protein</fullName>
    </submittedName>
</protein>